<dbReference type="SMART" id="SM00273">
    <property type="entry name" value="ENTH"/>
    <property type="match status" value="1"/>
</dbReference>
<dbReference type="Gene3D" id="1.25.40.90">
    <property type="match status" value="1"/>
</dbReference>
<evidence type="ECO:0000313" key="6">
    <source>
        <dbReference type="EMBL" id="KAK7278422.1"/>
    </source>
</evidence>
<dbReference type="SUPFAM" id="SSF48464">
    <property type="entry name" value="ENTH/VHS domain"/>
    <property type="match status" value="1"/>
</dbReference>
<dbReference type="AlphaFoldDB" id="A0AAN9IGK7"/>
<dbReference type="InterPro" id="IPR008942">
    <property type="entry name" value="ENTH_VHS"/>
</dbReference>
<dbReference type="PANTHER" id="PTHR12276">
    <property type="entry name" value="EPSIN/ENT-RELATED"/>
    <property type="match status" value="1"/>
</dbReference>
<name>A0AAN9IGK7_CLITE</name>
<dbReference type="EMBL" id="JAYKXN010000006">
    <property type="protein sequence ID" value="KAK7278422.1"/>
    <property type="molecule type" value="Genomic_DNA"/>
</dbReference>
<dbReference type="GO" id="GO:0030276">
    <property type="term" value="F:clathrin binding"/>
    <property type="evidence" value="ECO:0007669"/>
    <property type="project" value="TreeGrafter"/>
</dbReference>
<evidence type="ECO:0000256" key="2">
    <source>
        <dbReference type="ARBA" id="ARBA00004555"/>
    </source>
</evidence>
<dbReference type="PANTHER" id="PTHR12276:SF95">
    <property type="entry name" value="ENTH_VHS FAMILY PROTEIN"/>
    <property type="match status" value="1"/>
</dbReference>
<dbReference type="GO" id="GO:0006897">
    <property type="term" value="P:endocytosis"/>
    <property type="evidence" value="ECO:0007669"/>
    <property type="project" value="TreeGrafter"/>
</dbReference>
<dbReference type="PROSITE" id="PS50942">
    <property type="entry name" value="ENTH"/>
    <property type="match status" value="1"/>
</dbReference>
<evidence type="ECO:0000256" key="4">
    <source>
        <dbReference type="ARBA" id="ARBA00023329"/>
    </source>
</evidence>
<comment type="caution">
    <text evidence="6">The sequence shown here is derived from an EMBL/GenBank/DDBJ whole genome shotgun (WGS) entry which is preliminary data.</text>
</comment>
<evidence type="ECO:0000256" key="1">
    <source>
        <dbReference type="ARBA" id="ARBA00004132"/>
    </source>
</evidence>
<accession>A0AAN9IGK7</accession>
<keyword evidence="4" id="KW-0968">Cytoplasmic vesicle</keyword>
<evidence type="ECO:0000313" key="7">
    <source>
        <dbReference type="Proteomes" id="UP001359559"/>
    </source>
</evidence>
<evidence type="ECO:0000256" key="3">
    <source>
        <dbReference type="ARBA" id="ARBA00023034"/>
    </source>
</evidence>
<protein>
    <recommendedName>
        <fullName evidence="5">ENTH domain-containing protein</fullName>
    </recommendedName>
</protein>
<proteinExistence type="predicted"/>
<dbReference type="GO" id="GO:0030125">
    <property type="term" value="C:clathrin vesicle coat"/>
    <property type="evidence" value="ECO:0007669"/>
    <property type="project" value="TreeGrafter"/>
</dbReference>
<feature type="domain" description="ENTH" evidence="5">
    <location>
        <begin position="26"/>
        <end position="159"/>
    </location>
</feature>
<sequence>MGSIFLEQIKKQTTNFLQEKYKSARMTFTDVTEAELLAEEATNKDDCSPDAKTMTRIAEASFDIDEYWRIVDVLHRRLYNLDWERWRQSYKSLVLLEFLLTHGPQDFAQEFQCDAEIIEELGSFTLIDEKGFNWGHRMQKLSGEILKLLQDVDALKDARLRALKITNEIQGFGGSLNSPVSSSGSSSSSSEASPGSAASFYSFSAPSTPAPAYFIESNDQPRTRYHSPSIVFPPPVPKKHIWDGRAAEEKNVLIDSDSDDNMGKPNQSFSGMCSKIIGNNKTSGGNREKIEFRCISDVGKKVTTPPKKFNRQYSLWF</sequence>
<dbReference type="GO" id="GO:0005768">
    <property type="term" value="C:endosome"/>
    <property type="evidence" value="ECO:0007669"/>
    <property type="project" value="TreeGrafter"/>
</dbReference>
<dbReference type="GO" id="GO:0005794">
    <property type="term" value="C:Golgi apparatus"/>
    <property type="evidence" value="ECO:0007669"/>
    <property type="project" value="UniProtKB-SubCell"/>
</dbReference>
<dbReference type="InterPro" id="IPR013809">
    <property type="entry name" value="ENTH"/>
</dbReference>
<organism evidence="6 7">
    <name type="scientific">Clitoria ternatea</name>
    <name type="common">Butterfly pea</name>
    <dbReference type="NCBI Taxonomy" id="43366"/>
    <lineage>
        <taxon>Eukaryota</taxon>
        <taxon>Viridiplantae</taxon>
        <taxon>Streptophyta</taxon>
        <taxon>Embryophyta</taxon>
        <taxon>Tracheophyta</taxon>
        <taxon>Spermatophyta</taxon>
        <taxon>Magnoliopsida</taxon>
        <taxon>eudicotyledons</taxon>
        <taxon>Gunneridae</taxon>
        <taxon>Pentapetalae</taxon>
        <taxon>rosids</taxon>
        <taxon>fabids</taxon>
        <taxon>Fabales</taxon>
        <taxon>Fabaceae</taxon>
        <taxon>Papilionoideae</taxon>
        <taxon>50 kb inversion clade</taxon>
        <taxon>NPAAA clade</taxon>
        <taxon>indigoferoid/millettioid clade</taxon>
        <taxon>Phaseoleae</taxon>
        <taxon>Clitoria</taxon>
    </lineage>
</organism>
<reference evidence="6 7" key="1">
    <citation type="submission" date="2024-01" db="EMBL/GenBank/DDBJ databases">
        <title>The genomes of 5 underutilized Papilionoideae crops provide insights into root nodulation and disease resistance.</title>
        <authorList>
            <person name="Yuan L."/>
        </authorList>
    </citation>
    <scope>NUCLEOTIDE SEQUENCE [LARGE SCALE GENOMIC DNA]</scope>
    <source>
        <strain evidence="6">LY-2023</strain>
        <tissue evidence="6">Leaf</tissue>
    </source>
</reference>
<dbReference type="GO" id="GO:0005543">
    <property type="term" value="F:phospholipid binding"/>
    <property type="evidence" value="ECO:0007669"/>
    <property type="project" value="TreeGrafter"/>
</dbReference>
<keyword evidence="7" id="KW-1185">Reference proteome</keyword>
<dbReference type="Proteomes" id="UP001359559">
    <property type="component" value="Unassembled WGS sequence"/>
</dbReference>
<gene>
    <name evidence="6" type="ORF">RJT34_23450</name>
</gene>
<dbReference type="GO" id="GO:0005886">
    <property type="term" value="C:plasma membrane"/>
    <property type="evidence" value="ECO:0007669"/>
    <property type="project" value="TreeGrafter"/>
</dbReference>
<keyword evidence="3" id="KW-0333">Golgi apparatus</keyword>
<comment type="subcellular location">
    <subcellularLocation>
        <location evidence="1">Cytoplasmic vesicle</location>
        <location evidence="1">Clathrin-coated vesicle</location>
    </subcellularLocation>
    <subcellularLocation>
        <location evidence="2">Golgi apparatus</location>
    </subcellularLocation>
</comment>
<dbReference type="CDD" id="cd03571">
    <property type="entry name" value="ENTH"/>
    <property type="match status" value="1"/>
</dbReference>
<evidence type="ECO:0000259" key="5">
    <source>
        <dbReference type="PROSITE" id="PS50942"/>
    </source>
</evidence>
<dbReference type="Pfam" id="PF01417">
    <property type="entry name" value="ENTH"/>
    <property type="match status" value="1"/>
</dbReference>